<dbReference type="RefSeq" id="WP_221572320.1">
    <property type="nucleotide sequence ID" value="NZ_JAIGNK010000001.1"/>
</dbReference>
<accession>A0ABS7IU46</accession>
<dbReference type="EMBL" id="JAIGNK010000001">
    <property type="protein sequence ID" value="MBX7456903.1"/>
    <property type="molecule type" value="Genomic_DNA"/>
</dbReference>
<sequence length="372" mass="40862">MPKRVAPFLIASLIAGGIGLPAVAQEKVEARPPVVVSRVPTVELVTDPPKATSANVPLTGAGSVKAPLDPGGLRFGLHIPAGAMELGVKVWFDANGEPDDCGFANHDNLGDYDARRYFPSYKVLREQICAQAMENWSFKLADWYGAKVDRGFATVDFRITPTVKLAEPLEATRYLPSASVRVDYWAREGEAPTCTVRTALTDPAQAEAICAWVLVDPEKNLMPLEDGRVTPYRTTQPLLLDWNETSLEVQRRPSFKVFDFTSLVYRRLDRDLPEGSVQDIGAVGFESRLSPDDNPAWRTTDHRWTGRTLSLLGIDDRGRVRTCVPLKTSGSAQVDNGVCAAMVRKSRAAKGKAPAGQRYRYVVAPALWKPAR</sequence>
<comment type="caution">
    <text evidence="2">The sequence shown here is derived from an EMBL/GenBank/DDBJ whole genome shotgun (WGS) entry which is preliminary data.</text>
</comment>
<feature type="chain" id="PRO_5046229793" description="TonB C-terminal domain-containing protein" evidence="1">
    <location>
        <begin position="25"/>
        <end position="372"/>
    </location>
</feature>
<protein>
    <recommendedName>
        <fullName evidence="4">TonB C-terminal domain-containing protein</fullName>
    </recommendedName>
</protein>
<feature type="signal peptide" evidence="1">
    <location>
        <begin position="1"/>
        <end position="24"/>
    </location>
</feature>
<organism evidence="2 3">
    <name type="scientific">Qipengyuania polymorpha</name>
    <dbReference type="NCBI Taxonomy" id="2867234"/>
    <lineage>
        <taxon>Bacteria</taxon>
        <taxon>Pseudomonadati</taxon>
        <taxon>Pseudomonadota</taxon>
        <taxon>Alphaproteobacteria</taxon>
        <taxon>Sphingomonadales</taxon>
        <taxon>Erythrobacteraceae</taxon>
        <taxon>Qipengyuania</taxon>
    </lineage>
</organism>
<gene>
    <name evidence="2" type="ORF">K3152_01460</name>
</gene>
<evidence type="ECO:0008006" key="4">
    <source>
        <dbReference type="Google" id="ProtNLM"/>
    </source>
</evidence>
<keyword evidence="1" id="KW-0732">Signal</keyword>
<name>A0ABS7IU46_9SPHN</name>
<evidence type="ECO:0000256" key="1">
    <source>
        <dbReference type="SAM" id="SignalP"/>
    </source>
</evidence>
<keyword evidence="3" id="KW-1185">Reference proteome</keyword>
<evidence type="ECO:0000313" key="2">
    <source>
        <dbReference type="EMBL" id="MBX7456903.1"/>
    </source>
</evidence>
<proteinExistence type="predicted"/>
<dbReference type="Proteomes" id="UP000783253">
    <property type="component" value="Unassembled WGS sequence"/>
</dbReference>
<reference evidence="2 3" key="1">
    <citation type="submission" date="2021-08" db="EMBL/GenBank/DDBJ databases">
        <title>Comparative Genomics Analysis of the Genus Qipengyuania Reveals Extensive Genetic Diversity and Metabolic Versatility, Including the Description of Fifteen Novel Species.</title>
        <authorList>
            <person name="Liu Y."/>
        </authorList>
    </citation>
    <scope>NUCLEOTIDE SEQUENCE [LARGE SCALE GENOMIC DNA]</scope>
    <source>
        <strain evidence="2 3">1NDH17</strain>
    </source>
</reference>
<evidence type="ECO:0000313" key="3">
    <source>
        <dbReference type="Proteomes" id="UP000783253"/>
    </source>
</evidence>